<evidence type="ECO:0000256" key="1">
    <source>
        <dbReference type="ARBA" id="ARBA00004167"/>
    </source>
</evidence>
<dbReference type="PRINTS" id="PR00109">
    <property type="entry name" value="TYRKINASE"/>
</dbReference>
<keyword evidence="13" id="KW-0325">Glycoprotein</keyword>
<feature type="binding site" evidence="17">
    <location>
        <begin position="363"/>
        <end position="369"/>
    </location>
    <ligand>
        <name>ATP</name>
        <dbReference type="ChEBI" id="CHEBI:30616"/>
    </ligand>
</feature>
<evidence type="ECO:0000259" key="24">
    <source>
        <dbReference type="PROSITE" id="PS50011"/>
    </source>
</evidence>
<dbReference type="InterPro" id="IPR036179">
    <property type="entry name" value="Ig-like_dom_sf"/>
</dbReference>
<dbReference type="Gene3D" id="3.30.200.20">
    <property type="entry name" value="Phosphorylase Kinase, domain 1"/>
    <property type="match status" value="1"/>
</dbReference>
<evidence type="ECO:0000256" key="21">
    <source>
        <dbReference type="PROSITE-ProRule" id="PRU10141"/>
    </source>
</evidence>
<dbReference type="GO" id="GO:0007169">
    <property type="term" value="P:cell surface receptor protein tyrosine kinase signaling pathway"/>
    <property type="evidence" value="ECO:0007669"/>
    <property type="project" value="TreeGrafter"/>
</dbReference>
<dbReference type="SMART" id="SM00409">
    <property type="entry name" value="IG"/>
    <property type="match status" value="1"/>
</dbReference>
<feature type="domain" description="Ig-like" evidence="26">
    <location>
        <begin position="21"/>
        <end position="107"/>
    </location>
</feature>
<evidence type="ECO:0000256" key="18">
    <source>
        <dbReference type="PIRSR" id="PIRSR000615-3"/>
    </source>
</evidence>
<evidence type="ECO:0000256" key="17">
    <source>
        <dbReference type="PIRSR" id="PIRSR000615-2"/>
    </source>
</evidence>
<keyword evidence="23" id="KW-0732">Signal</keyword>
<dbReference type="Gene3D" id="2.10.25.10">
    <property type="entry name" value="Laminin"/>
    <property type="match status" value="1"/>
</dbReference>
<dbReference type="InterPro" id="IPR001881">
    <property type="entry name" value="EGF-like_Ca-bd_dom"/>
</dbReference>
<dbReference type="SMART" id="SM00179">
    <property type="entry name" value="EGF_CA"/>
    <property type="match status" value="1"/>
</dbReference>
<dbReference type="Gene3D" id="1.10.510.10">
    <property type="entry name" value="Transferase(Phosphotransferase) domain 1"/>
    <property type="match status" value="1"/>
</dbReference>
<dbReference type="PROSITE" id="PS01187">
    <property type="entry name" value="EGF_CA"/>
    <property type="match status" value="1"/>
</dbReference>
<feature type="binding site" evidence="18">
    <location>
        <position position="421"/>
    </location>
    <ligand>
        <name>Mg(2+)</name>
        <dbReference type="ChEBI" id="CHEBI:18420"/>
    </ligand>
</feature>
<feature type="active site" description="Proton acceptor" evidence="16">
    <location>
        <position position="416"/>
    </location>
</feature>
<dbReference type="EC" id="2.7.10.1" evidence="2"/>
<evidence type="ECO:0000256" key="11">
    <source>
        <dbReference type="ARBA" id="ARBA00023157"/>
    </source>
</evidence>
<evidence type="ECO:0000256" key="4">
    <source>
        <dbReference type="ARBA" id="ARBA00022692"/>
    </source>
</evidence>
<dbReference type="InterPro" id="IPR050122">
    <property type="entry name" value="RTK"/>
</dbReference>
<dbReference type="SUPFAM" id="SSF48726">
    <property type="entry name" value="Immunoglobulin"/>
    <property type="match status" value="1"/>
</dbReference>
<dbReference type="GO" id="GO:0004714">
    <property type="term" value="F:transmembrane receptor protein tyrosine kinase activity"/>
    <property type="evidence" value="ECO:0007669"/>
    <property type="project" value="UniProtKB-EC"/>
</dbReference>
<evidence type="ECO:0000256" key="9">
    <source>
        <dbReference type="ARBA" id="ARBA00023136"/>
    </source>
</evidence>
<keyword evidence="4 22" id="KW-0812">Transmembrane</keyword>
<keyword evidence="18" id="KW-0479">Metal-binding</keyword>
<dbReference type="InterPro" id="IPR013783">
    <property type="entry name" value="Ig-like_fold"/>
</dbReference>
<evidence type="ECO:0000256" key="14">
    <source>
        <dbReference type="ARBA" id="ARBA00023319"/>
    </source>
</evidence>
<keyword evidence="7 17" id="KW-0067">ATP-binding</keyword>
<keyword evidence="28" id="KW-1185">Reference proteome</keyword>
<feature type="signal peptide" evidence="23">
    <location>
        <begin position="1"/>
        <end position="19"/>
    </location>
</feature>
<dbReference type="OMA" id="NECNDES"/>
<evidence type="ECO:0000256" key="10">
    <source>
        <dbReference type="ARBA" id="ARBA00023137"/>
    </source>
</evidence>
<dbReference type="PROSITE" id="PS00010">
    <property type="entry name" value="ASX_HYDROXYL"/>
    <property type="match status" value="1"/>
</dbReference>
<organism evidence="27 28">
    <name type="scientific">Patiria miniata</name>
    <name type="common">Bat star</name>
    <name type="synonym">Asterina miniata</name>
    <dbReference type="NCBI Taxonomy" id="46514"/>
    <lineage>
        <taxon>Eukaryota</taxon>
        <taxon>Metazoa</taxon>
        <taxon>Echinodermata</taxon>
        <taxon>Eleutherozoa</taxon>
        <taxon>Asterozoa</taxon>
        <taxon>Asteroidea</taxon>
        <taxon>Valvatacea</taxon>
        <taxon>Valvatida</taxon>
        <taxon>Asterinidae</taxon>
        <taxon>Patiria</taxon>
    </lineage>
</organism>
<keyword evidence="14" id="KW-0393">Immunoglobulin domain</keyword>
<keyword evidence="18" id="KW-0460">Magnesium</keyword>
<dbReference type="GO" id="GO:0005886">
    <property type="term" value="C:plasma membrane"/>
    <property type="evidence" value="ECO:0007669"/>
    <property type="project" value="TreeGrafter"/>
</dbReference>
<feature type="domain" description="EGF-like" evidence="25">
    <location>
        <begin position="124"/>
        <end position="163"/>
    </location>
</feature>
<dbReference type="AlphaFoldDB" id="A0A914ABI6"/>
<evidence type="ECO:0000256" key="6">
    <source>
        <dbReference type="ARBA" id="ARBA00022777"/>
    </source>
</evidence>
<dbReference type="InterPro" id="IPR001245">
    <property type="entry name" value="Ser-Thr/Tyr_kinase_cat_dom"/>
</dbReference>
<dbReference type="SUPFAM" id="SSF56112">
    <property type="entry name" value="Protein kinase-like (PK-like)"/>
    <property type="match status" value="1"/>
</dbReference>
<evidence type="ECO:0000256" key="12">
    <source>
        <dbReference type="ARBA" id="ARBA00023170"/>
    </source>
</evidence>
<comment type="catalytic activity">
    <reaction evidence="15">
        <text>L-tyrosyl-[protein] + ATP = O-phospho-L-tyrosyl-[protein] + ADP + H(+)</text>
        <dbReference type="Rhea" id="RHEA:10596"/>
        <dbReference type="Rhea" id="RHEA-COMP:10136"/>
        <dbReference type="Rhea" id="RHEA-COMP:20101"/>
        <dbReference type="ChEBI" id="CHEBI:15378"/>
        <dbReference type="ChEBI" id="CHEBI:30616"/>
        <dbReference type="ChEBI" id="CHEBI:46858"/>
        <dbReference type="ChEBI" id="CHEBI:61978"/>
        <dbReference type="ChEBI" id="CHEBI:456216"/>
        <dbReference type="EC" id="2.7.10.1"/>
    </reaction>
</comment>
<evidence type="ECO:0000256" key="16">
    <source>
        <dbReference type="PIRSR" id="PIRSR000615-1"/>
    </source>
</evidence>
<protein>
    <recommendedName>
        <fullName evidence="2">receptor protein-tyrosine kinase</fullName>
        <ecNumber evidence="2">2.7.10.1</ecNumber>
    </recommendedName>
</protein>
<dbReference type="GO" id="GO:0043235">
    <property type="term" value="C:receptor complex"/>
    <property type="evidence" value="ECO:0007669"/>
    <property type="project" value="TreeGrafter"/>
</dbReference>
<dbReference type="PROSITE" id="PS50026">
    <property type="entry name" value="EGF_3"/>
    <property type="match status" value="1"/>
</dbReference>
<feature type="domain" description="Protein kinase" evidence="24">
    <location>
        <begin position="284"/>
        <end position="557"/>
    </location>
</feature>
<evidence type="ECO:0000256" key="22">
    <source>
        <dbReference type="SAM" id="Phobius"/>
    </source>
</evidence>
<evidence type="ECO:0000256" key="20">
    <source>
        <dbReference type="PROSITE-ProRule" id="PRU00076"/>
    </source>
</evidence>
<feature type="binding site" evidence="17">
    <location>
        <begin position="291"/>
        <end position="298"/>
    </location>
    <ligand>
        <name>ATP</name>
        <dbReference type="ChEBI" id="CHEBI:30616"/>
    </ligand>
</feature>
<keyword evidence="5 17" id="KW-0547">Nucleotide-binding</keyword>
<dbReference type="InterPro" id="IPR011009">
    <property type="entry name" value="Kinase-like_dom_sf"/>
</dbReference>
<dbReference type="InterPro" id="IPR000152">
    <property type="entry name" value="EGF-type_Asp/Asn_hydroxyl_site"/>
</dbReference>
<keyword evidence="6" id="KW-0418">Kinase</keyword>
<dbReference type="SMART" id="SM00219">
    <property type="entry name" value="TyrKc"/>
    <property type="match status" value="1"/>
</dbReference>
<name>A0A914ABI6_PATMI</name>
<dbReference type="PROSITE" id="PS00109">
    <property type="entry name" value="PROTEIN_KINASE_TYR"/>
    <property type="match status" value="1"/>
</dbReference>
<dbReference type="OrthoDB" id="60655at2759"/>
<accession>A0A914ABI6</accession>
<evidence type="ECO:0000259" key="25">
    <source>
        <dbReference type="PROSITE" id="PS50026"/>
    </source>
</evidence>
<evidence type="ECO:0000256" key="7">
    <source>
        <dbReference type="ARBA" id="ARBA00022840"/>
    </source>
</evidence>
<dbReference type="GeneID" id="119731891"/>
<feature type="binding site" evidence="17 21">
    <location>
        <position position="315"/>
    </location>
    <ligand>
        <name>ATP</name>
        <dbReference type="ChEBI" id="CHEBI:30616"/>
    </ligand>
</feature>
<dbReference type="InterPro" id="IPR018097">
    <property type="entry name" value="EGF_Ca-bd_CS"/>
</dbReference>
<dbReference type="CDD" id="cd00054">
    <property type="entry name" value="EGF_CA"/>
    <property type="match status" value="1"/>
</dbReference>
<feature type="site" description="Important for interaction with phosphotyrosine-binding proteins" evidence="19">
    <location>
        <position position="556"/>
    </location>
</feature>
<sequence length="577" mass="63319">MAKFFVVPIFVLILQHATASPSLKILPGSEVLAAPGTNVTLTCTVAGDAVQQAITLKWLYKKEVHRSCRPASGEFPGPTAGPGALERQCNLTVGPIDRSSVGIYKCQFFDGKQLSFQTLKLILDMNECNDESTNDCDVNADCVDLVDDFKCICKNGFIKEEATGICQGNESKVDRGVGVGVGVNNAVVAVCVSVALLIIVVVALGVFALLRGRRNRGRASVIHNALAGTAESTVAMLVASYEDRIAEAAATSHESRIKQRELASKGDSLPSWAKGWEILWSDLLLDDEVLGRGNFGKVRSGAVRIGGKVIRAAIKMLKEHSSSFEKDEFMQEFKIMSSIGHHSNIVWLLGACQYQDVLYVALEYLPHGDLRSYLRTARSQSESDEDALSFDQLVKFALDVAKGMEHLAKAGVIHRDLAARNILIGEALIAKVSDFGLSRGEDVYVQMSSKRVPLRWLAIESVRHHTYTTQSDVWSFGILLWEIVTIGGTPYPTIDSASLPGKLRKGYRMPKPANCDDHSYALMHKCWDEDPNKRPTFTELVSILSGMASDTANNTYLVMEKIRYINLSAIRPEFDDK</sequence>
<comment type="subcellular location">
    <subcellularLocation>
        <location evidence="1">Membrane</location>
        <topology evidence="1">Single-pass membrane protein</topology>
    </subcellularLocation>
</comment>
<evidence type="ECO:0000256" key="3">
    <source>
        <dbReference type="ARBA" id="ARBA00022679"/>
    </source>
</evidence>
<evidence type="ECO:0000256" key="19">
    <source>
        <dbReference type="PIRSR" id="PIRSR000615-4"/>
    </source>
</evidence>
<keyword evidence="10" id="KW-0829">Tyrosine-protein kinase</keyword>
<dbReference type="PROSITE" id="PS50835">
    <property type="entry name" value="IG_LIKE"/>
    <property type="match status" value="1"/>
</dbReference>
<reference evidence="27" key="1">
    <citation type="submission" date="2022-11" db="UniProtKB">
        <authorList>
            <consortium name="EnsemblMetazoa"/>
        </authorList>
    </citation>
    <scope>IDENTIFICATION</scope>
</reference>
<dbReference type="PANTHER" id="PTHR24416:SF613">
    <property type="entry name" value="RECEPTOR PROTEIN-TYROSINE KINASE"/>
    <property type="match status" value="1"/>
</dbReference>
<evidence type="ECO:0000259" key="26">
    <source>
        <dbReference type="PROSITE" id="PS50835"/>
    </source>
</evidence>
<dbReference type="InterPro" id="IPR007110">
    <property type="entry name" value="Ig-like_dom"/>
</dbReference>
<dbReference type="GO" id="GO:0005509">
    <property type="term" value="F:calcium ion binding"/>
    <property type="evidence" value="ECO:0007669"/>
    <property type="project" value="InterPro"/>
</dbReference>
<dbReference type="RefSeq" id="XP_038061108.1">
    <property type="nucleotide sequence ID" value="XM_038205180.1"/>
</dbReference>
<evidence type="ECO:0000256" key="23">
    <source>
        <dbReference type="SAM" id="SignalP"/>
    </source>
</evidence>
<evidence type="ECO:0000256" key="2">
    <source>
        <dbReference type="ARBA" id="ARBA00011902"/>
    </source>
</evidence>
<keyword evidence="11" id="KW-1015">Disulfide bond</keyword>
<keyword evidence="20" id="KW-0245">EGF-like domain</keyword>
<keyword evidence="9 22" id="KW-0472">Membrane</keyword>
<dbReference type="InterPro" id="IPR008266">
    <property type="entry name" value="Tyr_kinase_AS"/>
</dbReference>
<evidence type="ECO:0000313" key="27">
    <source>
        <dbReference type="EnsemblMetazoa" id="XP_038061108.1"/>
    </source>
</evidence>
<dbReference type="EnsemblMetazoa" id="XM_038205180.1">
    <property type="protein sequence ID" value="XP_038061108.1"/>
    <property type="gene ID" value="LOC119731891"/>
</dbReference>
<evidence type="ECO:0000256" key="13">
    <source>
        <dbReference type="ARBA" id="ARBA00023180"/>
    </source>
</evidence>
<dbReference type="InterPro" id="IPR000719">
    <property type="entry name" value="Prot_kinase_dom"/>
</dbReference>
<comment type="caution">
    <text evidence="20">Lacks conserved residue(s) required for the propagation of feature annotation.</text>
</comment>
<evidence type="ECO:0000256" key="5">
    <source>
        <dbReference type="ARBA" id="ARBA00022741"/>
    </source>
</evidence>
<dbReference type="Gene3D" id="2.60.40.10">
    <property type="entry name" value="Immunoglobulins"/>
    <property type="match status" value="1"/>
</dbReference>
<feature type="transmembrane region" description="Helical" evidence="22">
    <location>
        <begin position="186"/>
        <end position="210"/>
    </location>
</feature>
<evidence type="ECO:0000313" key="28">
    <source>
        <dbReference type="Proteomes" id="UP000887568"/>
    </source>
</evidence>
<dbReference type="Proteomes" id="UP000887568">
    <property type="component" value="Unplaced"/>
</dbReference>
<dbReference type="InterPro" id="IPR003599">
    <property type="entry name" value="Ig_sub"/>
</dbReference>
<dbReference type="InterPro" id="IPR000742">
    <property type="entry name" value="EGF"/>
</dbReference>
<dbReference type="InterPro" id="IPR020635">
    <property type="entry name" value="Tyr_kinase_cat_dom"/>
</dbReference>
<dbReference type="PROSITE" id="PS50011">
    <property type="entry name" value="PROTEIN_KINASE_DOM"/>
    <property type="match status" value="1"/>
</dbReference>
<dbReference type="InterPro" id="IPR017441">
    <property type="entry name" value="Protein_kinase_ATP_BS"/>
</dbReference>
<evidence type="ECO:0000256" key="8">
    <source>
        <dbReference type="ARBA" id="ARBA00022989"/>
    </source>
</evidence>
<dbReference type="CDD" id="cd00192">
    <property type="entry name" value="PTKc"/>
    <property type="match status" value="1"/>
</dbReference>
<evidence type="ECO:0000256" key="15">
    <source>
        <dbReference type="ARBA" id="ARBA00051243"/>
    </source>
</evidence>
<dbReference type="PROSITE" id="PS00107">
    <property type="entry name" value="PROTEIN_KINASE_ATP"/>
    <property type="match status" value="1"/>
</dbReference>
<dbReference type="Pfam" id="PF07714">
    <property type="entry name" value="PK_Tyr_Ser-Thr"/>
    <property type="match status" value="1"/>
</dbReference>
<dbReference type="FunFam" id="1.10.510.10:FF:000554">
    <property type="entry name" value="Predicted protein"/>
    <property type="match status" value="1"/>
</dbReference>
<dbReference type="GO" id="GO:0005524">
    <property type="term" value="F:ATP binding"/>
    <property type="evidence" value="ECO:0007669"/>
    <property type="project" value="UniProtKB-UniRule"/>
</dbReference>
<keyword evidence="8 22" id="KW-1133">Transmembrane helix</keyword>
<keyword evidence="3" id="KW-0808">Transferase</keyword>
<dbReference type="SMART" id="SM00181">
    <property type="entry name" value="EGF"/>
    <property type="match status" value="1"/>
</dbReference>
<feature type="chain" id="PRO_5036711238" description="receptor protein-tyrosine kinase" evidence="23">
    <location>
        <begin position="20"/>
        <end position="577"/>
    </location>
</feature>
<dbReference type="PANTHER" id="PTHR24416">
    <property type="entry name" value="TYROSINE-PROTEIN KINASE RECEPTOR"/>
    <property type="match status" value="1"/>
</dbReference>
<dbReference type="SUPFAM" id="SSF57196">
    <property type="entry name" value="EGF/Laminin"/>
    <property type="match status" value="1"/>
</dbReference>
<keyword evidence="12" id="KW-0675">Receptor</keyword>
<feature type="binding site" evidence="18">
    <location>
        <position position="434"/>
    </location>
    <ligand>
        <name>Mg(2+)</name>
        <dbReference type="ChEBI" id="CHEBI:18420"/>
    </ligand>
</feature>
<proteinExistence type="predicted"/>
<feature type="binding site" evidence="17">
    <location>
        <position position="420"/>
    </location>
    <ligand>
        <name>ATP</name>
        <dbReference type="ChEBI" id="CHEBI:30616"/>
    </ligand>
</feature>